<evidence type="ECO:0000313" key="5">
    <source>
        <dbReference type="EMBL" id="KEQ05639.1"/>
    </source>
</evidence>
<evidence type="ECO:0000256" key="3">
    <source>
        <dbReference type="ARBA" id="ARBA00023163"/>
    </source>
</evidence>
<dbReference type="RefSeq" id="WP_037189930.1">
    <property type="nucleotide sequence ID" value="NZ_JOKJ01000019.1"/>
</dbReference>
<dbReference type="InterPro" id="IPR000792">
    <property type="entry name" value="Tscrpt_reg_LuxR_C"/>
</dbReference>
<dbReference type="PRINTS" id="PR00038">
    <property type="entry name" value="HTHLUXR"/>
</dbReference>
<dbReference type="InterPro" id="IPR016032">
    <property type="entry name" value="Sig_transdc_resp-reg_C-effctor"/>
</dbReference>
<feature type="domain" description="HTH luxR-type" evidence="4">
    <location>
        <begin position="10"/>
        <end position="75"/>
    </location>
</feature>
<dbReference type="OrthoDB" id="9814495at2"/>
<gene>
    <name evidence="5" type="ORF">GV68_08910</name>
</gene>
<keyword evidence="2" id="KW-0238">DNA-binding</keyword>
<protein>
    <recommendedName>
        <fullName evidence="4">HTH luxR-type domain-containing protein</fullName>
    </recommendedName>
</protein>
<dbReference type="EMBL" id="JOKJ01000019">
    <property type="protein sequence ID" value="KEQ05639.1"/>
    <property type="molecule type" value="Genomic_DNA"/>
</dbReference>
<dbReference type="CDD" id="cd06170">
    <property type="entry name" value="LuxR_C_like"/>
    <property type="match status" value="1"/>
</dbReference>
<dbReference type="GO" id="GO:0003677">
    <property type="term" value="F:DNA binding"/>
    <property type="evidence" value="ECO:0007669"/>
    <property type="project" value="UniProtKB-KW"/>
</dbReference>
<dbReference type="PANTHER" id="PTHR44688">
    <property type="entry name" value="DNA-BINDING TRANSCRIPTIONAL ACTIVATOR DEVR_DOSR"/>
    <property type="match status" value="1"/>
</dbReference>
<keyword evidence="3" id="KW-0804">Transcription</keyword>
<comment type="caution">
    <text evidence="5">The sequence shown here is derived from an EMBL/GenBank/DDBJ whole genome shotgun (WGS) entry which is preliminary data.</text>
</comment>
<dbReference type="InterPro" id="IPR036388">
    <property type="entry name" value="WH-like_DNA-bd_sf"/>
</dbReference>
<proteinExistence type="predicted"/>
<dbReference type="AlphaFoldDB" id="A0A922P2Z3"/>
<evidence type="ECO:0000313" key="6">
    <source>
        <dbReference type="Proteomes" id="UP000052167"/>
    </source>
</evidence>
<dbReference type="SUPFAM" id="SSF46894">
    <property type="entry name" value="C-terminal effector domain of the bipartite response regulators"/>
    <property type="match status" value="1"/>
</dbReference>
<evidence type="ECO:0000259" key="4">
    <source>
        <dbReference type="PROSITE" id="PS50043"/>
    </source>
</evidence>
<keyword evidence="6" id="KW-1185">Reference proteome</keyword>
<dbReference type="PROSITE" id="PS50043">
    <property type="entry name" value="HTH_LUXR_2"/>
    <property type="match status" value="1"/>
</dbReference>
<dbReference type="Pfam" id="PF00196">
    <property type="entry name" value="GerE"/>
    <property type="match status" value="1"/>
</dbReference>
<dbReference type="Gene3D" id="1.10.10.10">
    <property type="entry name" value="Winged helix-like DNA-binding domain superfamily/Winged helix DNA-binding domain"/>
    <property type="match status" value="1"/>
</dbReference>
<evidence type="ECO:0000256" key="1">
    <source>
        <dbReference type="ARBA" id="ARBA00023015"/>
    </source>
</evidence>
<accession>A0A922P2Z3</accession>
<name>A0A922P2Z3_9HYPH</name>
<dbReference type="GO" id="GO:0006355">
    <property type="term" value="P:regulation of DNA-templated transcription"/>
    <property type="evidence" value="ECO:0007669"/>
    <property type="project" value="InterPro"/>
</dbReference>
<sequence>MKNKNVYDKKSSHDAPITDTEKQVLDLVVKGFSGKEMADKLFVSEATIKFHLNTIRKKKGFTKTSQLIAWYYMGTQRYLESRSPWNIGQELKVVKHDCTPSSQIDGEIVTVARAYPDGIADTKNRLYLNKELKEVDHDRSSTTTEGATV</sequence>
<reference evidence="5 6" key="1">
    <citation type="submission" date="2014-06" db="EMBL/GenBank/DDBJ databases">
        <title>Rhizobium pelagicum/R2-400B4.</title>
        <authorList>
            <person name="Kimes N.E."/>
            <person name="Lopez-Perez M."/>
        </authorList>
    </citation>
    <scope>NUCLEOTIDE SEQUENCE [LARGE SCALE GENOMIC DNA]</scope>
    <source>
        <strain evidence="5 6">R2-400B4</strain>
    </source>
</reference>
<organism evidence="5 6">
    <name type="scientific">Pseudorhizobium pelagicum</name>
    <dbReference type="NCBI Taxonomy" id="1509405"/>
    <lineage>
        <taxon>Bacteria</taxon>
        <taxon>Pseudomonadati</taxon>
        <taxon>Pseudomonadota</taxon>
        <taxon>Alphaproteobacteria</taxon>
        <taxon>Hyphomicrobiales</taxon>
        <taxon>Rhizobiaceae</taxon>
        <taxon>Rhizobium/Agrobacterium group</taxon>
        <taxon>Pseudorhizobium</taxon>
    </lineage>
</organism>
<evidence type="ECO:0000256" key="2">
    <source>
        <dbReference type="ARBA" id="ARBA00023125"/>
    </source>
</evidence>
<dbReference type="SMART" id="SM00421">
    <property type="entry name" value="HTH_LUXR"/>
    <property type="match status" value="1"/>
</dbReference>
<keyword evidence="1" id="KW-0805">Transcription regulation</keyword>
<dbReference type="Proteomes" id="UP000052167">
    <property type="component" value="Unassembled WGS sequence"/>
</dbReference>
<dbReference type="PANTHER" id="PTHR44688:SF16">
    <property type="entry name" value="DNA-BINDING TRANSCRIPTIONAL ACTIVATOR DEVR_DOSR"/>
    <property type="match status" value="1"/>
</dbReference>